<evidence type="ECO:0000313" key="1">
    <source>
        <dbReference type="EMBL" id="KAJ0113555.1"/>
    </source>
</evidence>
<organism evidence="1 2">
    <name type="scientific">Pistacia atlantica</name>
    <dbReference type="NCBI Taxonomy" id="434234"/>
    <lineage>
        <taxon>Eukaryota</taxon>
        <taxon>Viridiplantae</taxon>
        <taxon>Streptophyta</taxon>
        <taxon>Embryophyta</taxon>
        <taxon>Tracheophyta</taxon>
        <taxon>Spermatophyta</taxon>
        <taxon>Magnoliopsida</taxon>
        <taxon>eudicotyledons</taxon>
        <taxon>Gunneridae</taxon>
        <taxon>Pentapetalae</taxon>
        <taxon>rosids</taxon>
        <taxon>malvids</taxon>
        <taxon>Sapindales</taxon>
        <taxon>Anacardiaceae</taxon>
        <taxon>Pistacia</taxon>
    </lineage>
</organism>
<gene>
    <name evidence="1" type="ORF">Patl1_03523</name>
</gene>
<sequence>MKAVLLRTTSVPVQPPVRSSSLTSLKVCISRQDSSSGVFSGERHTVSSPRVSLNFEMNNKRICGIRRALSQTDVSRSDVSVKMSGGGTRFASSRIPEEDVNGIGNDRVDYSGNWPNNGGNNGGDKRKMGDHYRELVKSNPTDSLILRNYGKFLHEVEKDTVRADEYYGRAILANPGDGEVLCLYGNLIWMTQRDGVRAKAYFDQAVHVSPNDSTVLASYARFMWESEEEEDEEEEGINNKAQMSAPLVAAF</sequence>
<reference evidence="2" key="1">
    <citation type="journal article" date="2023" name="G3 (Bethesda)">
        <title>Genome assembly and association tests identify interacting loci associated with vigor, precocity, and sex in interspecific pistachio rootstocks.</title>
        <authorList>
            <person name="Palmer W."/>
            <person name="Jacygrad E."/>
            <person name="Sagayaradj S."/>
            <person name="Cavanaugh K."/>
            <person name="Han R."/>
            <person name="Bertier L."/>
            <person name="Beede B."/>
            <person name="Kafkas S."/>
            <person name="Golino D."/>
            <person name="Preece J."/>
            <person name="Michelmore R."/>
        </authorList>
    </citation>
    <scope>NUCLEOTIDE SEQUENCE [LARGE SCALE GENOMIC DNA]</scope>
</reference>
<comment type="caution">
    <text evidence="1">The sequence shown here is derived from an EMBL/GenBank/DDBJ whole genome shotgun (WGS) entry which is preliminary data.</text>
</comment>
<dbReference type="Proteomes" id="UP001164250">
    <property type="component" value="Chromosome 1"/>
</dbReference>
<accession>A0ACC1CCW7</accession>
<protein>
    <submittedName>
        <fullName evidence="1">Uncharacterized protein</fullName>
    </submittedName>
</protein>
<keyword evidence="2" id="KW-1185">Reference proteome</keyword>
<proteinExistence type="predicted"/>
<dbReference type="EMBL" id="CM047897">
    <property type="protein sequence ID" value="KAJ0113555.1"/>
    <property type="molecule type" value="Genomic_DNA"/>
</dbReference>
<evidence type="ECO:0000313" key="2">
    <source>
        <dbReference type="Proteomes" id="UP001164250"/>
    </source>
</evidence>
<name>A0ACC1CCW7_9ROSI</name>